<evidence type="ECO:0000256" key="1">
    <source>
        <dbReference type="SAM" id="MobiDB-lite"/>
    </source>
</evidence>
<feature type="compositionally biased region" description="Basic and acidic residues" evidence="1">
    <location>
        <begin position="183"/>
        <end position="261"/>
    </location>
</feature>
<evidence type="ECO:0000313" key="3">
    <source>
        <dbReference type="Proteomes" id="UP000515152"/>
    </source>
</evidence>
<dbReference type="GeneID" id="122130753"/>
<evidence type="ECO:0000313" key="4">
    <source>
        <dbReference type="RefSeq" id="XP_042561449.1"/>
    </source>
</evidence>
<dbReference type="KEGG" id="char:122130753"/>
<accession>A0A8M1KI06</accession>
<dbReference type="InterPro" id="IPR044822">
    <property type="entry name" value="Myb_DNA-bind_4"/>
</dbReference>
<dbReference type="InterPro" id="IPR015898">
    <property type="entry name" value="G-protein_gamma-like_dom"/>
</dbReference>
<feature type="compositionally biased region" description="Polar residues" evidence="1">
    <location>
        <begin position="262"/>
        <end position="271"/>
    </location>
</feature>
<proteinExistence type="predicted"/>
<dbReference type="Pfam" id="PF13837">
    <property type="entry name" value="Myb_DNA-bind_4"/>
    <property type="match status" value="1"/>
</dbReference>
<organism evidence="3 4">
    <name type="scientific">Clupea harengus</name>
    <name type="common">Atlantic herring</name>
    <dbReference type="NCBI Taxonomy" id="7950"/>
    <lineage>
        <taxon>Eukaryota</taxon>
        <taxon>Metazoa</taxon>
        <taxon>Chordata</taxon>
        <taxon>Craniata</taxon>
        <taxon>Vertebrata</taxon>
        <taxon>Euteleostomi</taxon>
        <taxon>Actinopterygii</taxon>
        <taxon>Neopterygii</taxon>
        <taxon>Teleostei</taxon>
        <taxon>Clupei</taxon>
        <taxon>Clupeiformes</taxon>
        <taxon>Clupeoidei</taxon>
        <taxon>Clupeidae</taxon>
        <taxon>Clupea</taxon>
    </lineage>
</organism>
<feature type="domain" description="G protein gamma" evidence="2">
    <location>
        <begin position="193"/>
        <end position="271"/>
    </location>
</feature>
<dbReference type="RefSeq" id="XP_042561449.1">
    <property type="nucleotide sequence ID" value="XM_042705515.1"/>
</dbReference>
<evidence type="ECO:0000259" key="2">
    <source>
        <dbReference type="PROSITE" id="PS50058"/>
    </source>
</evidence>
<dbReference type="OrthoDB" id="8933168at2759"/>
<dbReference type="AlphaFoldDB" id="A0A8M1KI06"/>
<dbReference type="PROSITE" id="PS50058">
    <property type="entry name" value="G_PROTEIN_GAMMA"/>
    <property type="match status" value="1"/>
</dbReference>
<reference evidence="4" key="1">
    <citation type="submission" date="2025-08" db="UniProtKB">
        <authorList>
            <consortium name="RefSeq"/>
        </authorList>
    </citation>
    <scope>IDENTIFICATION</scope>
</reference>
<gene>
    <name evidence="4" type="primary">LOC122130753</name>
</gene>
<name>A0A8M1KI06_CLUHA</name>
<protein>
    <submittedName>
        <fullName evidence="4">Histone-lysine N-methyltransferase, H3 lysine-79 specific-like</fullName>
    </submittedName>
</protein>
<keyword evidence="3" id="KW-1185">Reference proteome</keyword>
<dbReference type="Proteomes" id="UP000515152">
    <property type="component" value="Unplaced"/>
</dbReference>
<feature type="region of interest" description="Disordered" evidence="1">
    <location>
        <begin position="183"/>
        <end position="271"/>
    </location>
</feature>
<dbReference type="GO" id="GO:0007186">
    <property type="term" value="P:G protein-coupled receptor signaling pathway"/>
    <property type="evidence" value="ECO:0007669"/>
    <property type="project" value="InterPro"/>
</dbReference>
<sequence>MAATVYKWTHDDTTRLIDWRARNAGIFSGRRLTAIRGYELFVNENGLEGVVSPGFVKKKWENLKQKYVTLKRDTLENCASGAAESWRWFSQMEEALGGRIPDSKPSCNMKMPAVFISTNQDEMVHSLELTVEPQSPPPFPLPPPVKRQKTEATDVMLEFLTKQEERDQQRDIEWMQREELREREALEREEQRESEAVEREERREREAIAREARREREAIEREARREREAIEREARRDKEAREREDRREQEFRDREERRESRNPVTGFTCSL</sequence>